<proteinExistence type="predicted"/>
<evidence type="ECO:0000313" key="3">
    <source>
        <dbReference type="Proteomes" id="UP000680304"/>
    </source>
</evidence>
<name>A0ABQ4N453_9BACL</name>
<comment type="caution">
    <text evidence="2">The sequence shown here is derived from an EMBL/GenBank/DDBJ whole genome shotgun (WGS) entry which is preliminary data.</text>
</comment>
<feature type="transmembrane region" description="Helical" evidence="1">
    <location>
        <begin position="12"/>
        <end position="29"/>
    </location>
</feature>
<keyword evidence="1" id="KW-1133">Transmembrane helix</keyword>
<feature type="transmembrane region" description="Helical" evidence="1">
    <location>
        <begin position="74"/>
        <end position="95"/>
    </location>
</feature>
<keyword evidence="3" id="KW-1185">Reference proteome</keyword>
<feature type="transmembrane region" description="Helical" evidence="1">
    <location>
        <begin position="49"/>
        <end position="67"/>
    </location>
</feature>
<feature type="transmembrane region" description="Helical" evidence="1">
    <location>
        <begin position="101"/>
        <end position="120"/>
    </location>
</feature>
<evidence type="ECO:0000313" key="2">
    <source>
        <dbReference type="EMBL" id="GIQ62731.1"/>
    </source>
</evidence>
<reference evidence="2 3" key="1">
    <citation type="submission" date="2021-04" db="EMBL/GenBank/DDBJ databases">
        <title>Draft genome sequence of Paenibacillus cisolokensis, LC2-13A.</title>
        <authorList>
            <person name="Uke A."/>
            <person name="Chhe C."/>
            <person name="Baramee S."/>
            <person name="Kosugi A."/>
        </authorList>
    </citation>
    <scope>NUCLEOTIDE SEQUENCE [LARGE SCALE GENOMIC DNA]</scope>
    <source>
        <strain evidence="2 3">LC2-13A</strain>
    </source>
</reference>
<organism evidence="2 3">
    <name type="scientific">Paenibacillus cisolokensis</name>
    <dbReference type="NCBI Taxonomy" id="1658519"/>
    <lineage>
        <taxon>Bacteria</taxon>
        <taxon>Bacillati</taxon>
        <taxon>Bacillota</taxon>
        <taxon>Bacilli</taxon>
        <taxon>Bacillales</taxon>
        <taxon>Paenibacillaceae</taxon>
        <taxon>Paenibacillus</taxon>
    </lineage>
</organism>
<keyword evidence="1" id="KW-0472">Membrane</keyword>
<keyword evidence="1" id="KW-0812">Transmembrane</keyword>
<evidence type="ECO:0000256" key="1">
    <source>
        <dbReference type="SAM" id="Phobius"/>
    </source>
</evidence>
<protein>
    <recommendedName>
        <fullName evidence="4">Proteinase inhibitor I42 chagasin domain-containing protein</fullName>
    </recommendedName>
</protein>
<gene>
    <name evidence="2" type="ORF">PACILC2_12990</name>
</gene>
<dbReference type="Proteomes" id="UP000680304">
    <property type="component" value="Unassembled WGS sequence"/>
</dbReference>
<sequence>MLHFQWARTCSYIVSKLVGAGGVFFGFIVSTNGMDLYQWSEAARQLPLWYMFYVYAVLYSMAADFLLRNRPFSPLKIFLMLFLYILGGFAPFVLLMHTDPFGVIIAGTVGSVCAVAFWGISALSARHWPYNAAAALLLLGCLLILAYGDFTTTRQWEESRTDTSYKAEFAYFHGKKEVPIELRKGQTLQVKFEWNHSNGGGYGWHIRDEKGDYVALKETGDQAFKFQADEDGTYRIVITGDRLQGSVAILWKIETGE</sequence>
<accession>A0ABQ4N453</accession>
<feature type="transmembrane region" description="Helical" evidence="1">
    <location>
        <begin position="132"/>
        <end position="150"/>
    </location>
</feature>
<evidence type="ECO:0008006" key="4">
    <source>
        <dbReference type="Google" id="ProtNLM"/>
    </source>
</evidence>
<dbReference type="RefSeq" id="WP_213528066.1">
    <property type="nucleotide sequence ID" value="NZ_BOVJ01000041.1"/>
</dbReference>
<dbReference type="EMBL" id="BOVJ01000041">
    <property type="protein sequence ID" value="GIQ62731.1"/>
    <property type="molecule type" value="Genomic_DNA"/>
</dbReference>